<keyword evidence="7" id="KW-0131">Cell cycle</keyword>
<keyword evidence="8" id="KW-0137">Centromere</keyword>
<feature type="compositionally biased region" description="Basic and acidic residues" evidence="10">
    <location>
        <begin position="299"/>
        <end position="311"/>
    </location>
</feature>
<keyword evidence="5" id="KW-0159">Chromosome partition</keyword>
<feature type="compositionally biased region" description="Low complexity" evidence="10">
    <location>
        <begin position="396"/>
        <end position="406"/>
    </location>
</feature>
<organism evidence="13 14">
    <name type="scientific">Lojkania enalia</name>
    <dbReference type="NCBI Taxonomy" id="147567"/>
    <lineage>
        <taxon>Eukaryota</taxon>
        <taxon>Fungi</taxon>
        <taxon>Dikarya</taxon>
        <taxon>Ascomycota</taxon>
        <taxon>Pezizomycotina</taxon>
        <taxon>Dothideomycetes</taxon>
        <taxon>Pleosporomycetidae</taxon>
        <taxon>Pleosporales</taxon>
        <taxon>Pleosporales incertae sedis</taxon>
        <taxon>Lojkania</taxon>
    </lineage>
</organism>
<feature type="compositionally biased region" description="Polar residues" evidence="10">
    <location>
        <begin position="658"/>
        <end position="667"/>
    </location>
</feature>
<comment type="subcellular location">
    <subcellularLocation>
        <location evidence="1">Chromosome</location>
        <location evidence="1">Centromere</location>
    </subcellularLocation>
</comment>
<feature type="region of interest" description="Disordered" evidence="10">
    <location>
        <begin position="194"/>
        <end position="536"/>
    </location>
</feature>
<dbReference type="InterPro" id="IPR011515">
    <property type="entry name" value="Shugoshin_C"/>
</dbReference>
<feature type="domain" description="Shugoshin C-terminal" evidence="11">
    <location>
        <begin position="425"/>
        <end position="448"/>
    </location>
</feature>
<evidence type="ECO:0008006" key="15">
    <source>
        <dbReference type="Google" id="ProtNLM"/>
    </source>
</evidence>
<proteinExistence type="inferred from homology"/>
<feature type="coiled-coil region" evidence="9">
    <location>
        <begin position="18"/>
        <end position="107"/>
    </location>
</feature>
<dbReference type="Proteomes" id="UP000800093">
    <property type="component" value="Unassembled WGS sequence"/>
</dbReference>
<dbReference type="Pfam" id="PF07558">
    <property type="entry name" value="Shugoshin_N"/>
    <property type="match status" value="1"/>
</dbReference>
<evidence type="ECO:0000256" key="8">
    <source>
        <dbReference type="ARBA" id="ARBA00023328"/>
    </source>
</evidence>
<keyword evidence="14" id="KW-1185">Reference proteome</keyword>
<comment type="caution">
    <text evidence="13">The sequence shown here is derived from an EMBL/GenBank/DDBJ whole genome shotgun (WGS) entry which is preliminary data.</text>
</comment>
<evidence type="ECO:0000256" key="9">
    <source>
        <dbReference type="SAM" id="Coils"/>
    </source>
</evidence>
<dbReference type="GO" id="GO:0051301">
    <property type="term" value="P:cell division"/>
    <property type="evidence" value="ECO:0007669"/>
    <property type="project" value="UniProtKB-KW"/>
</dbReference>
<comment type="similarity">
    <text evidence="2">Belongs to the shugoshin family.</text>
</comment>
<feature type="compositionally biased region" description="Basic and acidic residues" evidence="10">
    <location>
        <begin position="264"/>
        <end position="274"/>
    </location>
</feature>
<evidence type="ECO:0000256" key="7">
    <source>
        <dbReference type="ARBA" id="ARBA00023306"/>
    </source>
</evidence>
<dbReference type="InterPro" id="IPR011516">
    <property type="entry name" value="Shugoshin_N"/>
</dbReference>
<feature type="compositionally biased region" description="Low complexity" evidence="10">
    <location>
        <begin position="671"/>
        <end position="697"/>
    </location>
</feature>
<name>A0A9P4KI48_9PLEO</name>
<dbReference type="GO" id="GO:0005634">
    <property type="term" value="C:nucleus"/>
    <property type="evidence" value="ECO:0007669"/>
    <property type="project" value="InterPro"/>
</dbReference>
<evidence type="ECO:0000259" key="12">
    <source>
        <dbReference type="Pfam" id="PF07558"/>
    </source>
</evidence>
<dbReference type="EMBL" id="ML986596">
    <property type="protein sequence ID" value="KAF2266704.1"/>
    <property type="molecule type" value="Genomic_DNA"/>
</dbReference>
<dbReference type="OrthoDB" id="5394106at2759"/>
<evidence type="ECO:0000256" key="6">
    <source>
        <dbReference type="ARBA" id="ARBA00023054"/>
    </source>
</evidence>
<feature type="region of interest" description="Disordered" evidence="10">
    <location>
        <begin position="631"/>
        <end position="745"/>
    </location>
</feature>
<feature type="compositionally biased region" description="Basic and acidic residues" evidence="10">
    <location>
        <begin position="509"/>
        <end position="518"/>
    </location>
</feature>
<evidence type="ECO:0000256" key="4">
    <source>
        <dbReference type="ARBA" id="ARBA00022618"/>
    </source>
</evidence>
<dbReference type="Pfam" id="PF07557">
    <property type="entry name" value="Shugoshin_C"/>
    <property type="match status" value="1"/>
</dbReference>
<evidence type="ECO:0000313" key="14">
    <source>
        <dbReference type="Proteomes" id="UP000800093"/>
    </source>
</evidence>
<protein>
    <recommendedName>
        <fullName evidence="15">Shugoshin</fullName>
    </recommendedName>
</protein>
<dbReference type="AlphaFoldDB" id="A0A9P4KI48"/>
<evidence type="ECO:0000313" key="13">
    <source>
        <dbReference type="EMBL" id="KAF2266704.1"/>
    </source>
</evidence>
<feature type="compositionally biased region" description="Polar residues" evidence="10">
    <location>
        <begin position="467"/>
        <end position="476"/>
    </location>
</feature>
<keyword evidence="3" id="KW-0158">Chromosome</keyword>
<keyword evidence="6 9" id="KW-0175">Coiled coil</keyword>
<evidence type="ECO:0000259" key="11">
    <source>
        <dbReference type="Pfam" id="PF07557"/>
    </source>
</evidence>
<dbReference type="GO" id="GO:0000779">
    <property type="term" value="C:condensed chromosome, centromeric region"/>
    <property type="evidence" value="ECO:0007669"/>
    <property type="project" value="UniProtKB-ARBA"/>
</dbReference>
<gene>
    <name evidence="13" type="ORF">CC78DRAFT_566761</name>
</gene>
<sequence length="745" mass="81011">MARLNEPPLAPGPSAETVDALKRRFLRQNRELAKTNSQQSIRIRNLETEGSRLLAENLSLREQVLQLQNALEAHSNRPSFENIDSLKERLESKIQELGSLVAELGQLKKVDIKPRCRSQLAATRRSPEERQWKSGLGLQEVENAMMPTIVEDKYYPRRTMNADEIRAMIENADTESPDLGPPPVSRFGSEELIAFDPSPPEEHVEEPMEDAEPALAVNLETRRKRRESGPKLSIRRVSVLQTPPDEAEESSNKPLRAGAKRKMSVREDDDKPQNRNDAQAEAFRFSRRNTSAATPDDDSSTKLEAHTRSPERQVLGNKPVNTDPVVSPKKQRSLVTEESDKKPLPASKPTRGRSRIHRSITDPPFPLIQMPEPISTAEINLDSLPPKTPAAEDIISPPSTEPSTSRPESKDTPPPADLSSGDQTGRPSRRARAQVSYKEPSLNTKMRRPGKELVDAVAAHPARRSSVEPTPSSTSAKMFIKGELVESDSWKSLPSGSIREEEAGVGSPLREKLGRRDGSQSVELAAGQEQPKLNSSAASNAISALITGSSIAKRKAPTTSDPGVLTLVKNTVEPAAKSKIVTDSPNSSTDIKATATDELDKNNLAIFDFTESSPNDSAFTSSNRPRIDLAKVAKATRRHSSIPASSTSEGRKLETKTISEGSLSSLHPRNGSVSGSKSSSTSSLGRSTNASTSTAKTSMREKKVGPLPTSSSTTDLKSAAEKSGTSSTGSLRAERAASRRKSMML</sequence>
<evidence type="ECO:0000256" key="5">
    <source>
        <dbReference type="ARBA" id="ARBA00022829"/>
    </source>
</evidence>
<reference evidence="14" key="1">
    <citation type="journal article" date="2020" name="Stud. Mycol.">
        <title>101 Dothideomycetes genomes: A test case for predicting lifestyles and emergence of pathogens.</title>
        <authorList>
            <person name="Haridas S."/>
            <person name="Albert R."/>
            <person name="Binder M."/>
            <person name="Bloem J."/>
            <person name="LaButti K."/>
            <person name="Salamov A."/>
            <person name="Andreopoulos B."/>
            <person name="Baker S."/>
            <person name="Barry K."/>
            <person name="Bills G."/>
            <person name="Bluhm B."/>
            <person name="Cannon C."/>
            <person name="Castanera R."/>
            <person name="Culley D."/>
            <person name="Daum C."/>
            <person name="Ezra D."/>
            <person name="Gonzalez J."/>
            <person name="Henrissat B."/>
            <person name="Kuo A."/>
            <person name="Liang C."/>
            <person name="Lipzen A."/>
            <person name="Lutzoni F."/>
            <person name="Magnuson J."/>
            <person name="Mondo S."/>
            <person name="Nolan M."/>
            <person name="Ohm R."/>
            <person name="Pangilinan J."/>
            <person name="Park H.-J."/>
            <person name="Ramirez L."/>
            <person name="Alfaro M."/>
            <person name="Sun H."/>
            <person name="Tritt A."/>
            <person name="Yoshinaga Y."/>
            <person name="Zwiers L.-H."/>
            <person name="Turgeon B."/>
            <person name="Goodwin S."/>
            <person name="Spatafora J."/>
            <person name="Crous P."/>
            <person name="Grigoriev I."/>
        </authorList>
    </citation>
    <scope>NUCLEOTIDE SEQUENCE [LARGE SCALE GENOMIC DNA]</scope>
    <source>
        <strain evidence="14">CBS 304.66</strain>
    </source>
</reference>
<dbReference type="GO" id="GO:0045132">
    <property type="term" value="P:meiotic chromosome segregation"/>
    <property type="evidence" value="ECO:0007669"/>
    <property type="project" value="InterPro"/>
</dbReference>
<feature type="domain" description="Shugoshin N-terminal coiled-coil" evidence="12">
    <location>
        <begin position="21"/>
        <end position="65"/>
    </location>
</feature>
<evidence type="ECO:0000256" key="1">
    <source>
        <dbReference type="ARBA" id="ARBA00004584"/>
    </source>
</evidence>
<evidence type="ECO:0000256" key="3">
    <source>
        <dbReference type="ARBA" id="ARBA00022454"/>
    </source>
</evidence>
<accession>A0A9P4KI48</accession>
<evidence type="ECO:0000256" key="2">
    <source>
        <dbReference type="ARBA" id="ARBA00010845"/>
    </source>
</evidence>
<evidence type="ECO:0000256" key="10">
    <source>
        <dbReference type="SAM" id="MobiDB-lite"/>
    </source>
</evidence>
<keyword evidence="4" id="KW-0132">Cell division</keyword>